<dbReference type="InterPro" id="IPR009057">
    <property type="entry name" value="Homeodomain-like_sf"/>
</dbReference>
<sequence>MDLRTNSRTTTGVEKIEKIEKMENEKIKFNIDGIIASHHNSVSTRDPTPTTTTSPLHLHPHHHHNSTSNGTPPQPLSQISHPLPHSVLSPANLSHMSGPFSPFQTAAVSKLLGRYYEASSGASAAALFRSPNHSTVIGGSKPKVATPVVVNKIEQYKRENPTIFAWEIRERLISE</sequence>
<feature type="compositionally biased region" description="Low complexity" evidence="8">
    <location>
        <begin position="47"/>
        <end position="57"/>
    </location>
</feature>
<evidence type="ECO:0000256" key="2">
    <source>
        <dbReference type="ARBA" id="ARBA00022473"/>
    </source>
</evidence>
<dbReference type="InterPro" id="IPR043565">
    <property type="entry name" value="PAX_fam"/>
</dbReference>
<dbReference type="GO" id="GO:0000981">
    <property type="term" value="F:DNA-binding transcription factor activity, RNA polymerase II-specific"/>
    <property type="evidence" value="ECO:0007669"/>
    <property type="project" value="TreeGrafter"/>
</dbReference>
<evidence type="ECO:0000256" key="7">
    <source>
        <dbReference type="ARBA" id="ARBA00023242"/>
    </source>
</evidence>
<evidence type="ECO:0000259" key="9">
    <source>
        <dbReference type="PROSITE" id="PS51057"/>
    </source>
</evidence>
<dbReference type="SMART" id="SM00351">
    <property type="entry name" value="PAX"/>
    <property type="match status" value="1"/>
</dbReference>
<comment type="subcellular location">
    <subcellularLocation>
        <location evidence="1">Nucleus</location>
    </subcellularLocation>
</comment>
<dbReference type="EMBL" id="OC859865">
    <property type="protein sequence ID" value="CAD7628023.1"/>
    <property type="molecule type" value="Genomic_DNA"/>
</dbReference>
<dbReference type="GO" id="GO:0005634">
    <property type="term" value="C:nucleus"/>
    <property type="evidence" value="ECO:0007669"/>
    <property type="project" value="UniProtKB-SubCell"/>
</dbReference>
<organism evidence="10">
    <name type="scientific">Medioppia subpectinata</name>
    <dbReference type="NCBI Taxonomy" id="1979941"/>
    <lineage>
        <taxon>Eukaryota</taxon>
        <taxon>Metazoa</taxon>
        <taxon>Ecdysozoa</taxon>
        <taxon>Arthropoda</taxon>
        <taxon>Chelicerata</taxon>
        <taxon>Arachnida</taxon>
        <taxon>Acari</taxon>
        <taxon>Acariformes</taxon>
        <taxon>Sarcoptiformes</taxon>
        <taxon>Oribatida</taxon>
        <taxon>Brachypylina</taxon>
        <taxon>Oppioidea</taxon>
        <taxon>Oppiidae</taxon>
        <taxon>Medioppia</taxon>
    </lineage>
</organism>
<keyword evidence="11" id="KW-1185">Reference proteome</keyword>
<keyword evidence="6" id="KW-0804">Transcription</keyword>
<dbReference type="Gene3D" id="1.10.10.10">
    <property type="entry name" value="Winged helix-like DNA-binding domain superfamily/Winged helix DNA-binding domain"/>
    <property type="match status" value="1"/>
</dbReference>
<feature type="non-terminal residue" evidence="10">
    <location>
        <position position="1"/>
    </location>
</feature>
<reference evidence="10" key="1">
    <citation type="submission" date="2020-11" db="EMBL/GenBank/DDBJ databases">
        <authorList>
            <person name="Tran Van P."/>
        </authorList>
    </citation>
    <scope>NUCLEOTIDE SEQUENCE</scope>
</reference>
<evidence type="ECO:0000313" key="10">
    <source>
        <dbReference type="EMBL" id="CAD7628023.1"/>
    </source>
</evidence>
<keyword evidence="7" id="KW-0539">Nucleus</keyword>
<keyword evidence="3" id="KW-0563">Paired box</keyword>
<dbReference type="InterPro" id="IPR001523">
    <property type="entry name" value="Paired_dom"/>
</dbReference>
<dbReference type="PANTHER" id="PTHR45636">
    <property type="entry name" value="PAIRED BOX PROTEIN PAX-6-RELATED-RELATED"/>
    <property type="match status" value="1"/>
</dbReference>
<dbReference type="PROSITE" id="PS51057">
    <property type="entry name" value="PAIRED_2"/>
    <property type="match status" value="1"/>
</dbReference>
<dbReference type="OrthoDB" id="3225452at2759"/>
<protein>
    <recommendedName>
        <fullName evidence="9">Paired domain-containing protein</fullName>
    </recommendedName>
</protein>
<keyword evidence="4" id="KW-0805">Transcription regulation</keyword>
<name>A0A7R9KRZ6_9ACAR</name>
<feature type="domain" description="Paired" evidence="9">
    <location>
        <begin position="56"/>
        <end position="175"/>
    </location>
</feature>
<gene>
    <name evidence="10" type="ORF">OSB1V03_LOCUS8447</name>
</gene>
<dbReference type="GO" id="GO:0000978">
    <property type="term" value="F:RNA polymerase II cis-regulatory region sequence-specific DNA binding"/>
    <property type="evidence" value="ECO:0007669"/>
    <property type="project" value="TreeGrafter"/>
</dbReference>
<keyword evidence="2" id="KW-0217">Developmental protein</keyword>
<dbReference type="InterPro" id="IPR036388">
    <property type="entry name" value="WH-like_DNA-bd_sf"/>
</dbReference>
<dbReference type="AlphaFoldDB" id="A0A7R9KRZ6"/>
<evidence type="ECO:0000256" key="5">
    <source>
        <dbReference type="ARBA" id="ARBA00023125"/>
    </source>
</evidence>
<feature type="region of interest" description="Disordered" evidence="8">
    <location>
        <begin position="38"/>
        <end position="88"/>
    </location>
</feature>
<evidence type="ECO:0000256" key="8">
    <source>
        <dbReference type="SAM" id="MobiDB-lite"/>
    </source>
</evidence>
<dbReference type="Pfam" id="PF00292">
    <property type="entry name" value="PAX"/>
    <property type="match status" value="1"/>
</dbReference>
<evidence type="ECO:0000256" key="6">
    <source>
        <dbReference type="ARBA" id="ARBA00023163"/>
    </source>
</evidence>
<proteinExistence type="predicted"/>
<dbReference type="Proteomes" id="UP000759131">
    <property type="component" value="Unassembled WGS sequence"/>
</dbReference>
<evidence type="ECO:0000256" key="3">
    <source>
        <dbReference type="ARBA" id="ARBA00022724"/>
    </source>
</evidence>
<accession>A0A7R9KRZ6</accession>
<evidence type="ECO:0000256" key="1">
    <source>
        <dbReference type="ARBA" id="ARBA00004123"/>
    </source>
</evidence>
<dbReference type="SUPFAM" id="SSF46689">
    <property type="entry name" value="Homeodomain-like"/>
    <property type="match status" value="1"/>
</dbReference>
<dbReference type="PANTHER" id="PTHR45636:SF50">
    <property type="entry name" value="EYEGONE, ISOFORM A-RELATED"/>
    <property type="match status" value="1"/>
</dbReference>
<keyword evidence="5" id="KW-0238">DNA-binding</keyword>
<dbReference type="EMBL" id="CAJPIZ010005290">
    <property type="protein sequence ID" value="CAG2108453.1"/>
    <property type="molecule type" value="Genomic_DNA"/>
</dbReference>
<evidence type="ECO:0000256" key="4">
    <source>
        <dbReference type="ARBA" id="ARBA00023015"/>
    </source>
</evidence>
<evidence type="ECO:0000313" key="11">
    <source>
        <dbReference type="Proteomes" id="UP000759131"/>
    </source>
</evidence>